<keyword evidence="1" id="KW-0472">Membrane</keyword>
<comment type="caution">
    <text evidence="3">The sequence shown here is derived from an EMBL/GenBank/DDBJ whole genome shotgun (WGS) entry which is preliminary data.</text>
</comment>
<dbReference type="HOGENOM" id="CLU_030168_1_0_0"/>
<dbReference type="STRING" id="1319815.HMPREF0202_02305"/>
<evidence type="ECO:0000256" key="1">
    <source>
        <dbReference type="SAM" id="Phobius"/>
    </source>
</evidence>
<sequence length="542" mass="62581">MEDNVRVKDKKKFFRFLILVTIFIFTISCGVKRFVFNDEPKKVEMVSDEIKVDVLSLNKVNTDTELKKKDSIIKEDKKEIELKNITEQKIPEIKEEVSVNEQKEEKNIEKNIVNNSKYIKNQTLFVYRDEMQKEKTDTLRKGTRVDIIDEKEITVNDKKKSLLKIQYKKDLKNKSGWISKVDLANSLNEVLPKEWKNLDFTSNYPTNNFSNNPRVDVKGVYLNIYTIGSSKKMERLINLANTTEINAFVIDVKDDNGVLSFEMEAPKKFGIPVSKNYPIKNIEEFMKKMKENNIYTIARIVSFKDPTYAKANPDKVIISRDTGKPYTNSDGIIWVSAHDRNLWDYNLSVAEEAAKAGFNEIQFDYVRFPASNGGKLDAKLNYRNTKNESKPETIQKYLKYAKERLNVLGVYTSADVYGQVGTFSDDMGLGQHWEAVTQVVDYISPMMYPSHYGNGAYGIAVPDAQPYKTIYHSLKDSINRNENVNSPAVIRPWIQAFTAKWVKGYIPYNEKEIREQIKAMNDLGVTEYLLWSPSNNYKITGK</sequence>
<organism evidence="3 4">
    <name type="scientific">Cetobacterium somerae ATCC BAA-474</name>
    <dbReference type="NCBI Taxonomy" id="1319815"/>
    <lineage>
        <taxon>Bacteria</taxon>
        <taxon>Fusobacteriati</taxon>
        <taxon>Fusobacteriota</taxon>
        <taxon>Fusobacteriia</taxon>
        <taxon>Fusobacteriales</taxon>
        <taxon>Fusobacteriaceae</taxon>
        <taxon>Cetobacterium</taxon>
    </lineage>
</organism>
<dbReference type="eggNOG" id="COG1306">
    <property type="taxonomic scope" value="Bacteria"/>
</dbReference>
<feature type="transmembrane region" description="Helical" evidence="1">
    <location>
        <begin position="12"/>
        <end position="35"/>
    </location>
</feature>
<dbReference type="InterPro" id="IPR025275">
    <property type="entry name" value="DUF4015"/>
</dbReference>
<dbReference type="InterPro" id="IPR017853">
    <property type="entry name" value="GH"/>
</dbReference>
<evidence type="ECO:0000313" key="4">
    <source>
        <dbReference type="Proteomes" id="UP000017081"/>
    </source>
</evidence>
<dbReference type="PATRIC" id="fig|1319815.3.peg.2212"/>
<dbReference type="Pfam" id="PF13200">
    <property type="entry name" value="DUF4015"/>
    <property type="match status" value="1"/>
</dbReference>
<name>U7V8Y6_9FUSO</name>
<reference evidence="3 4" key="1">
    <citation type="submission" date="2013-08" db="EMBL/GenBank/DDBJ databases">
        <authorList>
            <person name="Weinstock G."/>
            <person name="Sodergren E."/>
            <person name="Wylie T."/>
            <person name="Fulton L."/>
            <person name="Fulton R."/>
            <person name="Fronick C."/>
            <person name="O'Laughlin M."/>
            <person name="Godfrey J."/>
            <person name="Miner T."/>
            <person name="Herter B."/>
            <person name="Appelbaum E."/>
            <person name="Cordes M."/>
            <person name="Lek S."/>
            <person name="Wollam A."/>
            <person name="Pepin K.H."/>
            <person name="Palsikar V.B."/>
            <person name="Mitreva M."/>
            <person name="Wilson R.K."/>
        </authorList>
    </citation>
    <scope>NUCLEOTIDE SEQUENCE [LARGE SCALE GENOMIC DNA]</scope>
    <source>
        <strain evidence="3 4">ATCC BAA-474</strain>
    </source>
</reference>
<evidence type="ECO:0000313" key="3">
    <source>
        <dbReference type="EMBL" id="ERT67619.1"/>
    </source>
</evidence>
<keyword evidence="1" id="KW-1133">Transmembrane helix</keyword>
<protein>
    <recommendedName>
        <fullName evidence="2">DUF4015 domain-containing protein</fullName>
    </recommendedName>
</protein>
<accession>U7V8Y6</accession>
<dbReference type="AlphaFoldDB" id="U7V8Y6"/>
<feature type="domain" description="DUF4015" evidence="2">
    <location>
        <begin position="219"/>
        <end position="537"/>
    </location>
</feature>
<keyword evidence="4" id="KW-1185">Reference proteome</keyword>
<dbReference type="Proteomes" id="UP000017081">
    <property type="component" value="Unassembled WGS sequence"/>
</dbReference>
<dbReference type="PROSITE" id="PS51257">
    <property type="entry name" value="PROKAR_LIPOPROTEIN"/>
    <property type="match status" value="1"/>
</dbReference>
<dbReference type="EMBL" id="AXZF01000111">
    <property type="protein sequence ID" value="ERT67619.1"/>
    <property type="molecule type" value="Genomic_DNA"/>
</dbReference>
<evidence type="ECO:0000259" key="2">
    <source>
        <dbReference type="Pfam" id="PF13200"/>
    </source>
</evidence>
<proteinExistence type="predicted"/>
<dbReference type="SUPFAM" id="SSF51445">
    <property type="entry name" value="(Trans)glycosidases"/>
    <property type="match status" value="1"/>
</dbReference>
<gene>
    <name evidence="3" type="ORF">HMPREF0202_02305</name>
</gene>
<keyword evidence="1" id="KW-0812">Transmembrane</keyword>